<keyword evidence="1" id="KW-0812">Transmembrane</keyword>
<keyword evidence="3" id="KW-1185">Reference proteome</keyword>
<accession>A0A8X6PB50</accession>
<organism evidence="2 3">
    <name type="scientific">Nephila pilipes</name>
    <name type="common">Giant wood spider</name>
    <name type="synonym">Nephila maculata</name>
    <dbReference type="NCBI Taxonomy" id="299642"/>
    <lineage>
        <taxon>Eukaryota</taxon>
        <taxon>Metazoa</taxon>
        <taxon>Ecdysozoa</taxon>
        <taxon>Arthropoda</taxon>
        <taxon>Chelicerata</taxon>
        <taxon>Arachnida</taxon>
        <taxon>Araneae</taxon>
        <taxon>Araneomorphae</taxon>
        <taxon>Entelegynae</taxon>
        <taxon>Araneoidea</taxon>
        <taxon>Nephilidae</taxon>
        <taxon>Nephila</taxon>
    </lineage>
</organism>
<name>A0A8X6PB50_NEPPI</name>
<evidence type="ECO:0000313" key="2">
    <source>
        <dbReference type="EMBL" id="GFT57912.1"/>
    </source>
</evidence>
<feature type="transmembrane region" description="Helical" evidence="1">
    <location>
        <begin position="90"/>
        <end position="108"/>
    </location>
</feature>
<gene>
    <name evidence="2" type="ORF">NPIL_7581</name>
</gene>
<proteinExistence type="predicted"/>
<sequence>MLRAAVFLHYIFIVPYLCFSDWIYGCILFIGRNRAFLIYSPALQMAEYFREKKRTHYETTPAFVRHFLLAGSWAFCPRPPTTWDTTLNGLHFNHSIFPLSLLLAYLFVIRMPRLFCPLVTYLN</sequence>
<dbReference type="AlphaFoldDB" id="A0A8X6PB50"/>
<protein>
    <submittedName>
        <fullName evidence="2">Uncharacterized protein</fullName>
    </submittedName>
</protein>
<dbReference type="Proteomes" id="UP000887013">
    <property type="component" value="Unassembled WGS sequence"/>
</dbReference>
<evidence type="ECO:0000313" key="3">
    <source>
        <dbReference type="Proteomes" id="UP000887013"/>
    </source>
</evidence>
<keyword evidence="1" id="KW-0472">Membrane</keyword>
<evidence type="ECO:0000256" key="1">
    <source>
        <dbReference type="SAM" id="Phobius"/>
    </source>
</evidence>
<feature type="transmembrane region" description="Helical" evidence="1">
    <location>
        <begin position="7"/>
        <end position="30"/>
    </location>
</feature>
<dbReference type="EMBL" id="BMAW01067047">
    <property type="protein sequence ID" value="GFT57912.1"/>
    <property type="molecule type" value="Genomic_DNA"/>
</dbReference>
<reference evidence="2" key="1">
    <citation type="submission" date="2020-08" db="EMBL/GenBank/DDBJ databases">
        <title>Multicomponent nature underlies the extraordinary mechanical properties of spider dragline silk.</title>
        <authorList>
            <person name="Kono N."/>
            <person name="Nakamura H."/>
            <person name="Mori M."/>
            <person name="Yoshida Y."/>
            <person name="Ohtoshi R."/>
            <person name="Malay A.D."/>
            <person name="Moran D.A.P."/>
            <person name="Tomita M."/>
            <person name="Numata K."/>
            <person name="Arakawa K."/>
        </authorList>
    </citation>
    <scope>NUCLEOTIDE SEQUENCE</scope>
</reference>
<comment type="caution">
    <text evidence="2">The sequence shown here is derived from an EMBL/GenBank/DDBJ whole genome shotgun (WGS) entry which is preliminary data.</text>
</comment>
<keyword evidence="1" id="KW-1133">Transmembrane helix</keyword>